<dbReference type="InParanoid" id="A0A5K4FBI7"/>
<sequence>MVLQSKNFDLNTIYAQKSSDFIKANINYTSIAYCIAFTFRNSPPIKNYENHSGILGCLDFP</sequence>
<evidence type="ECO:0000313" key="2">
    <source>
        <dbReference type="WBParaSite" id="Smp_335010.2"/>
    </source>
</evidence>
<name>A0A5K4FBI7_SCHMA</name>
<dbReference type="Proteomes" id="UP000008854">
    <property type="component" value="Unassembled WGS sequence"/>
</dbReference>
<protein>
    <submittedName>
        <fullName evidence="2">Lactamase_B domain-containing protein</fullName>
    </submittedName>
</protein>
<keyword evidence="1" id="KW-1185">Reference proteome</keyword>
<accession>A0A5K4FBI7</accession>
<dbReference type="ExpressionAtlas" id="A0A5K4FBI7">
    <property type="expression patterns" value="baseline"/>
</dbReference>
<organism evidence="1 2">
    <name type="scientific">Schistosoma mansoni</name>
    <name type="common">Blood fluke</name>
    <dbReference type="NCBI Taxonomy" id="6183"/>
    <lineage>
        <taxon>Eukaryota</taxon>
        <taxon>Metazoa</taxon>
        <taxon>Spiralia</taxon>
        <taxon>Lophotrochozoa</taxon>
        <taxon>Platyhelminthes</taxon>
        <taxon>Trematoda</taxon>
        <taxon>Digenea</taxon>
        <taxon>Strigeidida</taxon>
        <taxon>Schistosomatoidea</taxon>
        <taxon>Schistosomatidae</taxon>
        <taxon>Schistosoma</taxon>
    </lineage>
</organism>
<dbReference type="WBParaSite" id="Smp_335010.2">
    <property type="protein sequence ID" value="Smp_335010.2"/>
    <property type="gene ID" value="Smp_335010"/>
</dbReference>
<reference evidence="2" key="2">
    <citation type="submission" date="2019-11" db="UniProtKB">
        <authorList>
            <consortium name="WormBaseParasite"/>
        </authorList>
    </citation>
    <scope>IDENTIFICATION</scope>
    <source>
        <strain evidence="2">Puerto Rican</strain>
    </source>
</reference>
<reference evidence="1" key="1">
    <citation type="journal article" date="2012" name="PLoS Negl. Trop. Dis.">
        <title>A systematically improved high quality genome and transcriptome of the human blood fluke Schistosoma mansoni.</title>
        <authorList>
            <person name="Protasio A.V."/>
            <person name="Tsai I.J."/>
            <person name="Babbage A."/>
            <person name="Nichol S."/>
            <person name="Hunt M."/>
            <person name="Aslett M.A."/>
            <person name="De Silva N."/>
            <person name="Velarde G.S."/>
            <person name="Anderson T.J."/>
            <person name="Clark R.C."/>
            <person name="Davidson C."/>
            <person name="Dillon G.P."/>
            <person name="Holroyd N.E."/>
            <person name="LoVerde P.T."/>
            <person name="Lloyd C."/>
            <person name="McQuillan J."/>
            <person name="Oliveira G."/>
            <person name="Otto T.D."/>
            <person name="Parker-Manuel S.J."/>
            <person name="Quail M.A."/>
            <person name="Wilson R.A."/>
            <person name="Zerlotini A."/>
            <person name="Dunne D.W."/>
            <person name="Berriman M."/>
        </authorList>
    </citation>
    <scope>NUCLEOTIDE SEQUENCE [LARGE SCALE GENOMIC DNA]</scope>
    <source>
        <strain evidence="1">Puerto Rican</strain>
    </source>
</reference>
<evidence type="ECO:0000313" key="1">
    <source>
        <dbReference type="Proteomes" id="UP000008854"/>
    </source>
</evidence>
<proteinExistence type="predicted"/>
<dbReference type="AlphaFoldDB" id="A0A5K4FBI7"/>